<dbReference type="Proteomes" id="UP000831768">
    <property type="component" value="Chromosome"/>
</dbReference>
<proteinExistence type="predicted"/>
<evidence type="ECO:0000313" key="3">
    <source>
        <dbReference type="Proteomes" id="UP000831768"/>
    </source>
</evidence>
<evidence type="ECO:0008006" key="4">
    <source>
        <dbReference type="Google" id="ProtNLM"/>
    </source>
</evidence>
<organism evidence="2 3">
    <name type="scientific">Halocatena salina</name>
    <dbReference type="NCBI Taxonomy" id="2934340"/>
    <lineage>
        <taxon>Archaea</taxon>
        <taxon>Methanobacteriati</taxon>
        <taxon>Methanobacteriota</taxon>
        <taxon>Stenosarchaea group</taxon>
        <taxon>Halobacteria</taxon>
        <taxon>Halobacteriales</taxon>
        <taxon>Natronomonadaceae</taxon>
        <taxon>Halocatena</taxon>
    </lineage>
</organism>
<keyword evidence="1" id="KW-1133">Transmembrane helix</keyword>
<name>A0A8U0A4M6_9EURY</name>
<feature type="transmembrane region" description="Helical" evidence="1">
    <location>
        <begin position="24"/>
        <end position="45"/>
    </location>
</feature>
<gene>
    <name evidence="2" type="ORF">MW046_04645</name>
</gene>
<dbReference type="AlphaFoldDB" id="A0A8U0A4M6"/>
<dbReference type="GeneID" id="71927310"/>
<dbReference type="EMBL" id="CP096019">
    <property type="protein sequence ID" value="UPM43739.1"/>
    <property type="molecule type" value="Genomic_DNA"/>
</dbReference>
<keyword evidence="1" id="KW-0812">Transmembrane</keyword>
<keyword evidence="3" id="KW-1185">Reference proteome</keyword>
<dbReference type="RefSeq" id="WP_247994400.1">
    <property type="nucleotide sequence ID" value="NZ_CP096019.1"/>
</dbReference>
<sequence>MPFTLYHLGPALLIGLPLRRRIDLLTLCTASVVLDIWPALVLFGVLPGPYHWVEHTYLGGAVVAGVLTSGMVLGARQYPTQFDRWRSDTGSLTGLVVPAFIGTLFHVTLDSITHPTMDPFTPIAGNPFSRLLTLMELTDICATLLCIGLVWLILLYTARRQNSEMSSSTALDRLFSIGPLHMLSIPLRHRLFGASIAVLGVAILLVAGRTDIFIAKVIWGASGGIILFNGLYLNGVRLR</sequence>
<keyword evidence="1" id="KW-0472">Membrane</keyword>
<evidence type="ECO:0000313" key="2">
    <source>
        <dbReference type="EMBL" id="UPM43739.1"/>
    </source>
</evidence>
<feature type="transmembrane region" description="Helical" evidence="1">
    <location>
        <begin position="90"/>
        <end position="109"/>
    </location>
</feature>
<feature type="transmembrane region" description="Helical" evidence="1">
    <location>
        <begin position="213"/>
        <end position="233"/>
    </location>
</feature>
<feature type="transmembrane region" description="Helical" evidence="1">
    <location>
        <begin position="191"/>
        <end position="207"/>
    </location>
</feature>
<reference evidence="2" key="1">
    <citation type="submission" date="2022-04" db="EMBL/GenBank/DDBJ databases">
        <title>Halocatena sp. nov., isolated from a salt lake.</title>
        <authorList>
            <person name="Cui H.-L."/>
        </authorList>
    </citation>
    <scope>NUCLEOTIDE SEQUENCE</scope>
    <source>
        <strain evidence="2">AD-1</strain>
    </source>
</reference>
<dbReference type="KEGG" id="haad:MW046_04645"/>
<accession>A0A8U0A4M6</accession>
<evidence type="ECO:0000256" key="1">
    <source>
        <dbReference type="SAM" id="Phobius"/>
    </source>
</evidence>
<protein>
    <recommendedName>
        <fullName evidence="4">Metal-dependent hydrolase</fullName>
    </recommendedName>
</protein>
<feature type="transmembrane region" description="Helical" evidence="1">
    <location>
        <begin position="57"/>
        <end position="78"/>
    </location>
</feature>
<feature type="transmembrane region" description="Helical" evidence="1">
    <location>
        <begin position="137"/>
        <end position="158"/>
    </location>
</feature>